<protein>
    <submittedName>
        <fullName evidence="1">Uncharacterized protein</fullName>
    </submittedName>
</protein>
<dbReference type="RefSeq" id="XP_005717358.1">
    <property type="nucleotide sequence ID" value="XM_005717301.1"/>
</dbReference>
<evidence type="ECO:0000313" key="1">
    <source>
        <dbReference type="EMBL" id="CDF37487.1"/>
    </source>
</evidence>
<name>R7QG58_CHOCR</name>
<dbReference type="AlphaFoldDB" id="R7QG58"/>
<dbReference type="KEGG" id="ccp:CHC_T00005772001"/>
<dbReference type="Proteomes" id="UP000012073">
    <property type="component" value="Unassembled WGS sequence"/>
</dbReference>
<evidence type="ECO:0000313" key="2">
    <source>
        <dbReference type="Proteomes" id="UP000012073"/>
    </source>
</evidence>
<dbReference type="EMBL" id="HG001844">
    <property type="protein sequence ID" value="CDF37487.1"/>
    <property type="molecule type" value="Genomic_DNA"/>
</dbReference>
<reference evidence="2" key="1">
    <citation type="journal article" date="2013" name="Proc. Natl. Acad. Sci. U.S.A.">
        <title>Genome structure and metabolic features in the red seaweed Chondrus crispus shed light on evolution of the Archaeplastida.</title>
        <authorList>
            <person name="Collen J."/>
            <person name="Porcel B."/>
            <person name="Carre W."/>
            <person name="Ball S.G."/>
            <person name="Chaparro C."/>
            <person name="Tonon T."/>
            <person name="Barbeyron T."/>
            <person name="Michel G."/>
            <person name="Noel B."/>
            <person name="Valentin K."/>
            <person name="Elias M."/>
            <person name="Artiguenave F."/>
            <person name="Arun A."/>
            <person name="Aury J.M."/>
            <person name="Barbosa-Neto J.F."/>
            <person name="Bothwell J.H."/>
            <person name="Bouget F.Y."/>
            <person name="Brillet L."/>
            <person name="Cabello-Hurtado F."/>
            <person name="Capella-Gutierrez S."/>
            <person name="Charrier B."/>
            <person name="Cladiere L."/>
            <person name="Cock J.M."/>
            <person name="Coelho S.M."/>
            <person name="Colleoni C."/>
            <person name="Czjzek M."/>
            <person name="Da Silva C."/>
            <person name="Delage L."/>
            <person name="Denoeud F."/>
            <person name="Deschamps P."/>
            <person name="Dittami S.M."/>
            <person name="Gabaldon T."/>
            <person name="Gachon C.M."/>
            <person name="Groisillier A."/>
            <person name="Herve C."/>
            <person name="Jabbari K."/>
            <person name="Katinka M."/>
            <person name="Kloareg B."/>
            <person name="Kowalczyk N."/>
            <person name="Labadie K."/>
            <person name="Leblanc C."/>
            <person name="Lopez P.J."/>
            <person name="McLachlan D.H."/>
            <person name="Meslet-Cladiere L."/>
            <person name="Moustafa A."/>
            <person name="Nehr Z."/>
            <person name="Nyvall Collen P."/>
            <person name="Panaud O."/>
            <person name="Partensky F."/>
            <person name="Poulain J."/>
            <person name="Rensing S.A."/>
            <person name="Rousvoal S."/>
            <person name="Samson G."/>
            <person name="Symeonidi A."/>
            <person name="Weissenbach J."/>
            <person name="Zambounis A."/>
            <person name="Wincker P."/>
            <person name="Boyen C."/>
        </authorList>
    </citation>
    <scope>NUCLEOTIDE SEQUENCE [LARGE SCALE GENOMIC DNA]</scope>
    <source>
        <strain evidence="2">cv. Stackhouse</strain>
    </source>
</reference>
<keyword evidence="2" id="KW-1185">Reference proteome</keyword>
<dbReference type="Gramene" id="CDF37487">
    <property type="protein sequence ID" value="CDF37487"/>
    <property type="gene ID" value="CHC_T00005772001"/>
</dbReference>
<organism evidence="1 2">
    <name type="scientific">Chondrus crispus</name>
    <name type="common">Carrageen Irish moss</name>
    <name type="synonym">Polymorpha crispa</name>
    <dbReference type="NCBI Taxonomy" id="2769"/>
    <lineage>
        <taxon>Eukaryota</taxon>
        <taxon>Rhodophyta</taxon>
        <taxon>Florideophyceae</taxon>
        <taxon>Rhodymeniophycidae</taxon>
        <taxon>Gigartinales</taxon>
        <taxon>Gigartinaceae</taxon>
        <taxon>Chondrus</taxon>
    </lineage>
</organism>
<accession>R7QG58</accession>
<dbReference type="GeneID" id="17325074"/>
<proteinExistence type="predicted"/>
<sequence length="72" mass="8015">MERQDLEAEIGREAVASWGCRSHSHLAGGLSLPGLVDALVDHTFVVRQRNKLRICLNARTVPLSPEPTLRRN</sequence>
<gene>
    <name evidence="1" type="ORF">CHC_T00005772001</name>
</gene>